<dbReference type="HOGENOM" id="CLU_3102789_0_0_6"/>
<dbReference type="Proteomes" id="UP000032841">
    <property type="component" value="Chromosome"/>
</dbReference>
<gene>
    <name evidence="1" type="ORF">BN5_0747</name>
</gene>
<dbReference type="KEGG" id="ppse:BN5_0747"/>
<evidence type="ECO:0000313" key="1">
    <source>
        <dbReference type="EMBL" id="CDM39356.1"/>
    </source>
</evidence>
<protein>
    <submittedName>
        <fullName evidence="1">Uncharacterized protein</fullName>
    </submittedName>
</protein>
<dbReference type="EMBL" id="HG916826">
    <property type="protein sequence ID" value="CDM39356.1"/>
    <property type="molecule type" value="Genomic_DNA"/>
</dbReference>
<reference evidence="1 2" key="1">
    <citation type="submission" date="2013-11" db="EMBL/GenBank/DDBJ databases">
        <title>Complete genome sequence of the cyanide-degrading bacterium Pseudomonas pseudoalcaligenes CECT 5344.</title>
        <authorList>
            <person name="Wibberg D."/>
            <person name="Puehler A."/>
            <person name="Schlueter A."/>
        </authorList>
    </citation>
    <scope>NUCLEOTIDE SEQUENCE [LARGE SCALE GENOMIC DNA]</scope>
    <source>
        <strain evidence="2">CECT 5344</strain>
    </source>
</reference>
<name>W6QYY7_ECTO5</name>
<accession>W6QYY7</accession>
<dbReference type="AlphaFoldDB" id="W6QYY7"/>
<sequence>MTAHYRGAAGYRLQAMGKRVIAYLRIASVRVRRCAILRAPFFLASNLHEQA</sequence>
<evidence type="ECO:0000313" key="2">
    <source>
        <dbReference type="Proteomes" id="UP000032841"/>
    </source>
</evidence>
<proteinExistence type="predicted"/>
<organism evidence="1 2">
    <name type="scientific">Ectopseudomonas oleovorans (strain CECT 5344)</name>
    <name type="common">Pseudomonas pseudoalcaligenes</name>
    <dbReference type="NCBI Taxonomy" id="1182590"/>
    <lineage>
        <taxon>Bacteria</taxon>
        <taxon>Pseudomonadati</taxon>
        <taxon>Pseudomonadota</taxon>
        <taxon>Gammaproteobacteria</taxon>
        <taxon>Pseudomonadales</taxon>
        <taxon>Pseudomonadaceae</taxon>
        <taxon>Ectopseudomonas</taxon>
    </lineage>
</organism>